<protein>
    <submittedName>
        <fullName evidence="3">Nuclear transport factor 2 family protein</fullName>
    </submittedName>
</protein>
<name>A0ABT0S048_9SPHN</name>
<evidence type="ECO:0000313" key="4">
    <source>
        <dbReference type="Proteomes" id="UP001165342"/>
    </source>
</evidence>
<dbReference type="Pfam" id="PF14534">
    <property type="entry name" value="DUF4440"/>
    <property type="match status" value="1"/>
</dbReference>
<gene>
    <name evidence="3" type="ORF">LZ538_03060</name>
</gene>
<comment type="caution">
    <text evidence="3">The sequence shown here is derived from an EMBL/GenBank/DDBJ whole genome shotgun (WGS) entry which is preliminary data.</text>
</comment>
<keyword evidence="4" id="KW-1185">Reference proteome</keyword>
<keyword evidence="1" id="KW-0732">Signal</keyword>
<evidence type="ECO:0000259" key="2">
    <source>
        <dbReference type="Pfam" id="PF14534"/>
    </source>
</evidence>
<dbReference type="Proteomes" id="UP001165342">
    <property type="component" value="Unassembled WGS sequence"/>
</dbReference>
<dbReference type="Gene3D" id="3.10.450.50">
    <property type="match status" value="1"/>
</dbReference>
<dbReference type="EMBL" id="JAMGBE010000001">
    <property type="protein sequence ID" value="MCL6729034.1"/>
    <property type="molecule type" value="Genomic_DNA"/>
</dbReference>
<reference evidence="3" key="1">
    <citation type="submission" date="2022-05" db="EMBL/GenBank/DDBJ databases">
        <authorList>
            <person name="Jo J.-H."/>
            <person name="Im W.-T."/>
        </authorList>
    </citation>
    <scope>NUCLEOTIDE SEQUENCE</scope>
    <source>
        <strain evidence="3">SE220</strain>
    </source>
</reference>
<accession>A0ABT0S048</accession>
<feature type="domain" description="DUF4440" evidence="2">
    <location>
        <begin position="27"/>
        <end position="127"/>
    </location>
</feature>
<evidence type="ECO:0000256" key="1">
    <source>
        <dbReference type="SAM" id="SignalP"/>
    </source>
</evidence>
<feature type="signal peptide" evidence="1">
    <location>
        <begin position="1"/>
        <end position="21"/>
    </location>
</feature>
<feature type="chain" id="PRO_5046191281" evidence="1">
    <location>
        <begin position="22"/>
        <end position="137"/>
    </location>
</feature>
<dbReference type="RefSeq" id="WP_249830521.1">
    <property type="nucleotide sequence ID" value="NZ_JAMGBE010000001.1"/>
</dbReference>
<dbReference type="InterPro" id="IPR027843">
    <property type="entry name" value="DUF4440"/>
</dbReference>
<dbReference type="SUPFAM" id="SSF54427">
    <property type="entry name" value="NTF2-like"/>
    <property type="match status" value="1"/>
</dbReference>
<sequence>MRIISIAAIAAVATAPVAAQAATPLDKETSVWQAFKDKKADTFKGLLTPDFVAVYAEGTFGRDHELQMLKVSNLKSFKISDFKHRMIDPEDVLMTYTVDVKGTQGKEDVSGVYRASSVWHRSGKLWRAVYHSEIKAK</sequence>
<evidence type="ECO:0000313" key="3">
    <source>
        <dbReference type="EMBL" id="MCL6729034.1"/>
    </source>
</evidence>
<dbReference type="InterPro" id="IPR032710">
    <property type="entry name" value="NTF2-like_dom_sf"/>
</dbReference>
<organism evidence="3 4">
    <name type="scientific">Sphingomonas hankyongi</name>
    <dbReference type="NCBI Taxonomy" id="2908209"/>
    <lineage>
        <taxon>Bacteria</taxon>
        <taxon>Pseudomonadati</taxon>
        <taxon>Pseudomonadota</taxon>
        <taxon>Alphaproteobacteria</taxon>
        <taxon>Sphingomonadales</taxon>
        <taxon>Sphingomonadaceae</taxon>
        <taxon>Sphingomonas</taxon>
    </lineage>
</organism>
<proteinExistence type="predicted"/>